<evidence type="ECO:0000313" key="1">
    <source>
        <dbReference type="EMBL" id="ERL51977.1"/>
    </source>
</evidence>
<dbReference type="Proteomes" id="UP000019113">
    <property type="component" value="Unassembled WGS sequence"/>
</dbReference>
<evidence type="ECO:0000313" key="2">
    <source>
        <dbReference type="Proteomes" id="UP000019113"/>
    </source>
</evidence>
<sequence>MSVSHRTVEACWSIGSSMFFLRLALCQLLRGEPGQWLQFVGILFQAGI</sequence>
<dbReference type="EMBL" id="AVBC01000020">
    <property type="protein sequence ID" value="ERL51977.1"/>
    <property type="molecule type" value="Genomic_DNA"/>
</dbReference>
<dbReference type="AlphaFoldDB" id="W1N8S2"/>
<accession>W1N8S2</accession>
<keyword evidence="2" id="KW-1185">Reference proteome</keyword>
<gene>
    <name evidence="1" type="ORF">BJB45_12480</name>
</gene>
<reference evidence="1 2" key="1">
    <citation type="submission" date="2013-08" db="EMBL/GenBank/DDBJ databases">
        <title>draft genome of Halomonas huanghegensis, strain BJGMM-B45T.</title>
        <authorList>
            <person name="Miao C."/>
            <person name="Wan Y."/>
            <person name="Jin W."/>
        </authorList>
    </citation>
    <scope>NUCLEOTIDE SEQUENCE [LARGE SCALE GENOMIC DNA]</scope>
    <source>
        <strain evidence="1 2">BJGMM-B45</strain>
    </source>
</reference>
<proteinExistence type="predicted"/>
<comment type="caution">
    <text evidence="1">The sequence shown here is derived from an EMBL/GenBank/DDBJ whole genome shotgun (WGS) entry which is preliminary data.</text>
</comment>
<name>W1N8S2_9GAMM</name>
<dbReference type="PATRIC" id="fig|1178482.3.peg.1650"/>
<organism evidence="1 2">
    <name type="scientific">Halomonas huangheensis</name>
    <dbReference type="NCBI Taxonomy" id="1178482"/>
    <lineage>
        <taxon>Bacteria</taxon>
        <taxon>Pseudomonadati</taxon>
        <taxon>Pseudomonadota</taxon>
        <taxon>Gammaproteobacteria</taxon>
        <taxon>Oceanospirillales</taxon>
        <taxon>Halomonadaceae</taxon>
        <taxon>Halomonas</taxon>
    </lineage>
</organism>
<protein>
    <submittedName>
        <fullName evidence="1">Uncharacterized protein</fullName>
    </submittedName>
</protein>